<keyword evidence="4" id="KW-1185">Reference proteome</keyword>
<protein>
    <recommendedName>
        <fullName evidence="5">DUF1190 domain-containing protein</fullName>
    </recommendedName>
</protein>
<dbReference type="InterPro" id="IPR009576">
    <property type="entry name" value="Biofilm_formation_YgiB"/>
</dbReference>
<feature type="region of interest" description="Disordered" evidence="1">
    <location>
        <begin position="160"/>
        <end position="192"/>
    </location>
</feature>
<evidence type="ECO:0008006" key="5">
    <source>
        <dbReference type="Google" id="ProtNLM"/>
    </source>
</evidence>
<sequence>MVRRMIMVSASSLLSTIRIAALAPALYLGSPADLAAQGKSVIQGKNAVYERRDECVEAGLLSAAQCEFAYRNARAEFEQKAPRYASRASCEQVHKRCGAQLVATGGWDTLGRGGATYVPRFSGVRLTGEGAALRALPVVAGSGRIVFAGRSVTELQDKVAGRQNVSGPTEARSSRHGHQTQAAGPYVKRGDRDDTVRVPMEQKSIGSNVAPGLYVDPDGVEWYKPARRH</sequence>
<evidence type="ECO:0000313" key="3">
    <source>
        <dbReference type="EMBL" id="AOO83035.1"/>
    </source>
</evidence>
<dbReference type="Proteomes" id="UP000094969">
    <property type="component" value="Chromosome"/>
</dbReference>
<feature type="chain" id="PRO_5009100082" description="DUF1190 domain-containing protein" evidence="2">
    <location>
        <begin position="21"/>
        <end position="229"/>
    </location>
</feature>
<organism evidence="3 4">
    <name type="scientific">Bosea vaviloviae</name>
    <dbReference type="NCBI Taxonomy" id="1526658"/>
    <lineage>
        <taxon>Bacteria</taxon>
        <taxon>Pseudomonadati</taxon>
        <taxon>Pseudomonadota</taxon>
        <taxon>Alphaproteobacteria</taxon>
        <taxon>Hyphomicrobiales</taxon>
        <taxon>Boseaceae</taxon>
        <taxon>Bosea</taxon>
    </lineage>
</organism>
<keyword evidence="2" id="KW-0732">Signal</keyword>
<dbReference type="EMBL" id="CP017147">
    <property type="protein sequence ID" value="AOO83035.1"/>
    <property type="molecule type" value="Genomic_DNA"/>
</dbReference>
<evidence type="ECO:0000256" key="1">
    <source>
        <dbReference type="SAM" id="MobiDB-lite"/>
    </source>
</evidence>
<gene>
    <name evidence="3" type="ORF">BHK69_23650</name>
</gene>
<accession>A0A1D7U6M5</accession>
<evidence type="ECO:0000313" key="4">
    <source>
        <dbReference type="Proteomes" id="UP000094969"/>
    </source>
</evidence>
<reference evidence="3 4" key="1">
    <citation type="journal article" date="2015" name="Antonie Van Leeuwenhoek">
        <title>Bosea vaviloviae sp. nov., a new species of slow-growing rhizobia isolated from nodules of the relict species Vavilovia formosa (Stev.) Fed.</title>
        <authorList>
            <person name="Safronova V.I."/>
            <person name="Kuznetsova I.G."/>
            <person name="Sazanova A.L."/>
            <person name="Kimeklis A.K."/>
            <person name="Belimov A.A."/>
            <person name="Andronov E.E."/>
            <person name="Pinaev A.G."/>
            <person name="Chizhevskaya E.P."/>
            <person name="Pukhaev A.R."/>
            <person name="Popov K.P."/>
            <person name="Willems A."/>
            <person name="Tikhonovich I.A."/>
        </authorList>
    </citation>
    <scope>NUCLEOTIDE SEQUENCE [LARGE SCALE GENOMIC DNA]</scope>
    <source>
        <strain evidence="3 4">Vaf18</strain>
    </source>
</reference>
<dbReference type="Pfam" id="PF06693">
    <property type="entry name" value="DUF1190"/>
    <property type="match status" value="1"/>
</dbReference>
<dbReference type="KEGG" id="bvv:BHK69_23650"/>
<dbReference type="AlphaFoldDB" id="A0A1D7U6M5"/>
<evidence type="ECO:0000256" key="2">
    <source>
        <dbReference type="SAM" id="SignalP"/>
    </source>
</evidence>
<feature type="signal peptide" evidence="2">
    <location>
        <begin position="1"/>
        <end position="20"/>
    </location>
</feature>
<proteinExistence type="predicted"/>
<name>A0A1D7U6M5_9HYPH</name>